<dbReference type="STRING" id="188915.AWC02_18725"/>
<dbReference type="Proteomes" id="UP000193465">
    <property type="component" value="Unassembled WGS sequence"/>
</dbReference>
<organism evidence="3 4">
    <name type="scientific">Mycolicibacter engbaekii</name>
    <dbReference type="NCBI Taxonomy" id="188915"/>
    <lineage>
        <taxon>Bacteria</taxon>
        <taxon>Bacillati</taxon>
        <taxon>Actinomycetota</taxon>
        <taxon>Actinomycetes</taxon>
        <taxon>Mycobacteriales</taxon>
        <taxon>Mycobacteriaceae</taxon>
        <taxon>Mycolicibacter</taxon>
    </lineage>
</organism>
<evidence type="ECO:0000313" key="4">
    <source>
        <dbReference type="Proteomes" id="UP000193465"/>
    </source>
</evidence>
<reference evidence="3 4" key="1">
    <citation type="submission" date="2016-01" db="EMBL/GenBank/DDBJ databases">
        <title>The new phylogeny of the genus Mycobacterium.</title>
        <authorList>
            <person name="Tarcisio F."/>
            <person name="Conor M."/>
            <person name="Antonella G."/>
            <person name="Elisabetta G."/>
            <person name="Giulia F.S."/>
            <person name="Sara T."/>
            <person name="Anna F."/>
            <person name="Clotilde B."/>
            <person name="Roberto B."/>
            <person name="Veronica D.S."/>
            <person name="Fabio R."/>
            <person name="Monica P."/>
            <person name="Olivier J."/>
            <person name="Enrico T."/>
            <person name="Nicola S."/>
        </authorList>
    </citation>
    <scope>NUCLEOTIDE SEQUENCE [LARGE SCALE GENOMIC DNA]</scope>
    <source>
        <strain evidence="3 4">ATCC 27353</strain>
    </source>
</reference>
<name>A0A1X1T797_9MYCO</name>
<keyword evidence="1" id="KW-0175">Coiled coil</keyword>
<evidence type="ECO:0000256" key="2">
    <source>
        <dbReference type="SAM" id="MobiDB-lite"/>
    </source>
</evidence>
<sequence length="259" mass="28532">MTSDEPDDRYLLEHSPPIRGVELDRVSLQIDSHYAQGTVSDIEAHMPRDGSRIIALTNQLSESQANLESASAQFTELASAIPGDIVDLSDRLSGILNGAMAEAEDIRAEAQRFADELRTAAQSEAAAVLADAEAQRREAAELRAELETQHKHLRAQAAHLRRQAVLSAAEIMKEAESHASAILTEMNQAITSHVADAQRRLAELIDARAKIVDQIERSTSQANRAKQVNAETQVNAARQVDRESALSARETWFRENRPR</sequence>
<feature type="region of interest" description="Disordered" evidence="2">
    <location>
        <begin position="223"/>
        <end position="246"/>
    </location>
</feature>
<proteinExistence type="predicted"/>
<accession>A0A1X1T797</accession>
<dbReference type="RefSeq" id="WP_085130225.1">
    <property type="nucleotide sequence ID" value="NZ_LQOT01000073.1"/>
</dbReference>
<gene>
    <name evidence="3" type="ORF">AWC02_18725</name>
</gene>
<keyword evidence="4" id="KW-1185">Reference proteome</keyword>
<dbReference type="EMBL" id="LQOT01000073">
    <property type="protein sequence ID" value="ORV40407.1"/>
    <property type="molecule type" value="Genomic_DNA"/>
</dbReference>
<dbReference type="AlphaFoldDB" id="A0A1X1T797"/>
<evidence type="ECO:0000313" key="3">
    <source>
        <dbReference type="EMBL" id="ORV40407.1"/>
    </source>
</evidence>
<protein>
    <submittedName>
        <fullName evidence="3">M protein</fullName>
    </submittedName>
</protein>
<evidence type="ECO:0000256" key="1">
    <source>
        <dbReference type="SAM" id="Coils"/>
    </source>
</evidence>
<feature type="compositionally biased region" description="Polar residues" evidence="2">
    <location>
        <begin position="223"/>
        <end position="236"/>
    </location>
</feature>
<comment type="caution">
    <text evidence="3">The sequence shown here is derived from an EMBL/GenBank/DDBJ whole genome shotgun (WGS) entry which is preliminary data.</text>
</comment>
<feature type="coiled-coil region" evidence="1">
    <location>
        <begin position="53"/>
        <end position="163"/>
    </location>
</feature>